<dbReference type="EMBL" id="KI546046">
    <property type="protein sequence ID" value="EST47244.1"/>
    <property type="molecule type" value="Genomic_DNA"/>
</dbReference>
<evidence type="ECO:0000313" key="3">
    <source>
        <dbReference type="EMBL" id="KAH0575732.1"/>
    </source>
</evidence>
<organism evidence="2">
    <name type="scientific">Spironucleus salmonicida</name>
    <dbReference type="NCBI Taxonomy" id="348837"/>
    <lineage>
        <taxon>Eukaryota</taxon>
        <taxon>Metamonada</taxon>
        <taxon>Diplomonadida</taxon>
        <taxon>Hexamitidae</taxon>
        <taxon>Hexamitinae</taxon>
        <taxon>Spironucleus</taxon>
    </lineage>
</organism>
<gene>
    <name evidence="3" type="ORF">SS50377_23372</name>
    <name evidence="2" type="ORF">SS50377_jh004</name>
</gene>
<sequence length="923" mass="110135">MLLICFGIQVHQQQLNEFIKTIGNSTQYGKFDPTNIDKIGEQVQQMYDKQSNYLDNFNTFRYSCVIPNEQGQPINKFYFAKGTSDLVTCSVPFTHYPNHQFDDVEDMIVWDYQDTQYSWPHFSGNSQLINNQIKKYLFKSNFTIFLQDGIQLLNQFMFLIHPNSNVKIYNTYNTEIIFNDLSGNFDPQVVSNFKQQDEFPNFDKCINIINTLNQSQNILILARGFYWNKQVENPRNITIINTFIQNTNQNNWIQGNVSVNLSSIVISRQFLTEFSQKFNSKLLFLYSNKLNQHDQILLVLQAYINQFISYEKVITFPIRSNLVLNQQYVNFLVRPIYNQLQNYIGFVAISINFNKLFMKIIPNHNYLVTSDLLIMQNEYLLYSIAQLQENVLSQKNLNYIFNDSFYESEQIVMNNSLTNKLRFQYKIQQQMINSSQIYVQNISLQKLISSPISNFTKPNKFFTRLDKQGYKYPRVFKDNTFLFQNISLQNNIRLVFIIPESQFTDHHLNFDKNNIIKYSSILTQFNCSLLDLPQNCLTNLDPIQFQIPYQLILIYYDDKQVDIVFDSTMIIPCKANDVIQNISGDYSCQKDKFKFVIQKDIRYQMLQQAILFIKSKSNIQIQFLLYHKNMILVQNRQNNIVGFSQNKQLNFYKTRIISLVPIIYREQRRQSFYTYCKTSPQSLYMYNIQQPFKMIVNPLNSSYSISTYNYTNIMSAYNIRTINSTMLLAFQINNYYNEHKKIYAIKEQNFFIIDQYAQVLFSPLQMKVNLTYRFRNKNLFETDLCQHNQYSIPMLQFLFKMRFIEYSIYISSQQYCLIFKIIDDSLNKDFLQKINNTNMYNLTLPWDQLLPYISMSNVPCFTGLQYINEYIDEIFNYPEKYYKEFDEPHENIILSQQQYNYYWYYLLTFLIFVIVTVTVIICH</sequence>
<keyword evidence="1" id="KW-0472">Membrane</keyword>
<dbReference type="EMBL" id="AUWU02000003">
    <property type="protein sequence ID" value="KAH0575732.1"/>
    <property type="molecule type" value="Genomic_DNA"/>
</dbReference>
<reference evidence="2 3" key="1">
    <citation type="journal article" date="2014" name="PLoS Genet.">
        <title>The Genome of Spironucleus salmonicida Highlights a Fish Pathogen Adapted to Fluctuating Environments.</title>
        <authorList>
            <person name="Xu F."/>
            <person name="Jerlstrom-Hultqvist J."/>
            <person name="Einarsson E."/>
            <person name="Astvaldsson A."/>
            <person name="Svard S.G."/>
            <person name="Andersson J.O."/>
        </authorList>
    </citation>
    <scope>NUCLEOTIDE SEQUENCE</scope>
    <source>
        <strain evidence="3">ATCC 50377</strain>
    </source>
</reference>
<feature type="transmembrane region" description="Helical" evidence="1">
    <location>
        <begin position="902"/>
        <end position="922"/>
    </location>
</feature>
<keyword evidence="1" id="KW-0812">Transmembrane</keyword>
<keyword evidence="4" id="KW-1185">Reference proteome</keyword>
<reference evidence="3" key="2">
    <citation type="submission" date="2020-12" db="EMBL/GenBank/DDBJ databases">
        <title>New Spironucleus salmonicida genome in near-complete chromosomes.</title>
        <authorList>
            <person name="Xu F."/>
            <person name="Kurt Z."/>
            <person name="Jimenez-Gonzalez A."/>
            <person name="Astvaldsson A."/>
            <person name="Andersson J.O."/>
            <person name="Svard S.G."/>
        </authorList>
    </citation>
    <scope>NUCLEOTIDE SEQUENCE</scope>
    <source>
        <strain evidence="3">ATCC 50377</strain>
    </source>
</reference>
<dbReference type="VEuPathDB" id="GiardiaDB:SS50377_23372"/>
<dbReference type="GeneID" id="94297395"/>
<evidence type="ECO:0000313" key="4">
    <source>
        <dbReference type="Proteomes" id="UP000018208"/>
    </source>
</evidence>
<dbReference type="RefSeq" id="XP_067766505.1">
    <property type="nucleotide sequence ID" value="XM_067907237.1"/>
</dbReference>
<dbReference type="KEGG" id="ssao:94297395"/>
<protein>
    <recommendedName>
        <fullName evidence="5">Transmembrane protein</fullName>
    </recommendedName>
</protein>
<proteinExistence type="predicted"/>
<accession>V6M214</accession>
<evidence type="ECO:0000256" key="1">
    <source>
        <dbReference type="SAM" id="Phobius"/>
    </source>
</evidence>
<feature type="non-terminal residue" evidence="2">
    <location>
        <position position="1"/>
    </location>
</feature>
<dbReference type="AlphaFoldDB" id="V6M214"/>
<name>V6M214_9EUKA</name>
<evidence type="ECO:0000313" key="2">
    <source>
        <dbReference type="EMBL" id="EST47244.1"/>
    </source>
</evidence>
<keyword evidence="1" id="KW-1133">Transmembrane helix</keyword>
<evidence type="ECO:0008006" key="5">
    <source>
        <dbReference type="Google" id="ProtNLM"/>
    </source>
</evidence>
<dbReference type="Proteomes" id="UP000018208">
    <property type="component" value="Unassembled WGS sequence"/>
</dbReference>